<dbReference type="AlphaFoldDB" id="A0A844FXL4"/>
<organism evidence="1 2">
    <name type="scientific">Victivallis lenta</name>
    <dbReference type="NCBI Taxonomy" id="2606640"/>
    <lineage>
        <taxon>Bacteria</taxon>
        <taxon>Pseudomonadati</taxon>
        <taxon>Lentisphaerota</taxon>
        <taxon>Lentisphaeria</taxon>
        <taxon>Victivallales</taxon>
        <taxon>Victivallaceae</taxon>
        <taxon>Victivallis</taxon>
    </lineage>
</organism>
<sequence length="740" mass="80997">MRCTDFGTKRCHWAGPPVRYNSTGRGRPSAAVAKTGKDGAMSEQIENPQTDRAAAGGMSGELREHLHRREEVCRKLEELPAAAVEDYSAELASLEAAWNDLPEVPPEYAEILDKRFAAAVKAANDAAAEAEARRRARQAKINESAALHLELDRLIAAGELVVPAEVAELGKKWAACTAGLTAEESVEEAFMAKFRPLQERMAAEVAAENARSEAAAKLTGELIALTAGEDMNLLKERKTAIEAEYAALGKVAKAAADKYNDAHRKAAAKLAQHYETLDLARWESYTLKQDLCNELDRLAEMPEAELPKAARRLQELREKWKQLGAVPKSKAEEINPRYLEATRKLQHRVDEYYANLRQQHKQAAAAKQELCEKAAALADSTEWNATAAAFKELQAAWKAIPGAGAQEKALFTAFRASADKFFNARSAWFDERNAKFEGIAEIKRRLLAEAEQLAEQSVDSPAAVQRAKQLRSEYMAAGRAGRAEHELSEKFNAALDKFFSGRREAFAGREEQAKKLVAEIDALAADLTDTAAADARYRAIRRELRELSCRKTYPAEIKAGERFEAALGAARTRVLSDKLTLAKSVARSLAAAWEEVKSGAVLEEGRLAVENLDRFPKLSAAAQLIGQVAAGDEKAKEKLEKSFDSAMHEHKRICSELEKLVGIEAEEEAKPAADDALSLAAELTAAIAGNFAASNARAEARNKVVDPKQLLSEFVGAGLLEAADLEASFERFDRAYGKVR</sequence>
<dbReference type="Proteomes" id="UP000435649">
    <property type="component" value="Unassembled WGS sequence"/>
</dbReference>
<keyword evidence="2" id="KW-1185">Reference proteome</keyword>
<protein>
    <submittedName>
        <fullName evidence="1">DUF349 domain-containing protein</fullName>
    </submittedName>
</protein>
<accession>A0A844FXL4</accession>
<name>A0A844FXL4_9BACT</name>
<dbReference type="InterPro" id="IPR007139">
    <property type="entry name" value="DUF349"/>
</dbReference>
<dbReference type="EMBL" id="VUNS01000001">
    <property type="protein sequence ID" value="MST95474.1"/>
    <property type="molecule type" value="Genomic_DNA"/>
</dbReference>
<evidence type="ECO:0000313" key="2">
    <source>
        <dbReference type="Proteomes" id="UP000435649"/>
    </source>
</evidence>
<reference evidence="1 2" key="1">
    <citation type="submission" date="2019-08" db="EMBL/GenBank/DDBJ databases">
        <title>In-depth cultivation of the pig gut microbiome towards novel bacterial diversity and tailored functional studies.</title>
        <authorList>
            <person name="Wylensek D."/>
            <person name="Hitch T.C.A."/>
            <person name="Clavel T."/>
        </authorList>
    </citation>
    <scope>NUCLEOTIDE SEQUENCE [LARGE SCALE GENOMIC DNA]</scope>
    <source>
        <strain evidence="1 2">BBE-744-WT-12</strain>
    </source>
</reference>
<comment type="caution">
    <text evidence="1">The sequence shown here is derived from an EMBL/GenBank/DDBJ whole genome shotgun (WGS) entry which is preliminary data.</text>
</comment>
<evidence type="ECO:0000313" key="1">
    <source>
        <dbReference type="EMBL" id="MST95474.1"/>
    </source>
</evidence>
<dbReference type="Pfam" id="PF03993">
    <property type="entry name" value="DUF349"/>
    <property type="match status" value="3"/>
</dbReference>
<proteinExistence type="predicted"/>
<gene>
    <name evidence="1" type="ORF">FYJ85_00230</name>
</gene>